<feature type="binding site" evidence="12">
    <location>
        <position position="359"/>
    </location>
    <ligand>
        <name>Zn(2+)</name>
        <dbReference type="ChEBI" id="CHEBI:29105"/>
        <label>1</label>
    </ligand>
</feature>
<evidence type="ECO:0000256" key="11">
    <source>
        <dbReference type="ARBA" id="ARBA00048988"/>
    </source>
</evidence>
<name>I4B8K6_TURPD</name>
<feature type="binding site" evidence="12">
    <location>
        <position position="371"/>
    </location>
    <ligand>
        <name>Zn(2+)</name>
        <dbReference type="ChEBI" id="CHEBI:29105"/>
        <label>2</label>
    </ligand>
</feature>
<keyword evidence="3 12" id="KW-0479">Metal-binding</keyword>
<evidence type="ECO:0000256" key="3">
    <source>
        <dbReference type="ARBA" id="ARBA00022723"/>
    </source>
</evidence>
<gene>
    <name evidence="12" type="primary">priA</name>
    <name evidence="14" type="ordered locus">Turpa_2974</name>
</gene>
<dbReference type="Proteomes" id="UP000006048">
    <property type="component" value="Chromosome"/>
</dbReference>
<evidence type="ECO:0000256" key="1">
    <source>
        <dbReference type="ARBA" id="ARBA00022515"/>
    </source>
</evidence>
<dbReference type="KEGG" id="tpx:Turpa_2974"/>
<reference evidence="14 15" key="1">
    <citation type="submission" date="2012-06" db="EMBL/GenBank/DDBJ databases">
        <title>The complete chromosome of genome of Turneriella parva DSM 21527.</title>
        <authorList>
            <consortium name="US DOE Joint Genome Institute (JGI-PGF)"/>
            <person name="Lucas S."/>
            <person name="Han J."/>
            <person name="Lapidus A."/>
            <person name="Bruce D."/>
            <person name="Goodwin L."/>
            <person name="Pitluck S."/>
            <person name="Peters L."/>
            <person name="Kyrpides N."/>
            <person name="Mavromatis K."/>
            <person name="Ivanova N."/>
            <person name="Mikhailova N."/>
            <person name="Chertkov O."/>
            <person name="Detter J.C."/>
            <person name="Tapia R."/>
            <person name="Han C."/>
            <person name="Land M."/>
            <person name="Hauser L."/>
            <person name="Markowitz V."/>
            <person name="Cheng J.-F."/>
            <person name="Hugenholtz P."/>
            <person name="Woyke T."/>
            <person name="Wu D."/>
            <person name="Gronow S."/>
            <person name="Wellnitz S."/>
            <person name="Brambilla E."/>
            <person name="Klenk H.-P."/>
            <person name="Eisen J.A."/>
        </authorList>
    </citation>
    <scope>NUCLEOTIDE SEQUENCE [LARGE SCALE GENOMIC DNA]</scope>
    <source>
        <strain evidence="15">ATCC BAA-1111 / DSM 21527 / NCTC 11395 / H</strain>
    </source>
</reference>
<dbReference type="GO" id="GO:1990077">
    <property type="term" value="C:primosome complex"/>
    <property type="evidence" value="ECO:0007669"/>
    <property type="project" value="UniProtKB-UniRule"/>
</dbReference>
<dbReference type="SMART" id="SM00487">
    <property type="entry name" value="DEXDc"/>
    <property type="match status" value="1"/>
</dbReference>
<keyword evidence="15" id="KW-1185">Reference proteome</keyword>
<dbReference type="InterPro" id="IPR027417">
    <property type="entry name" value="P-loop_NTPase"/>
</dbReference>
<feature type="binding site" evidence="12">
    <location>
        <position position="368"/>
    </location>
    <ligand>
        <name>Zn(2+)</name>
        <dbReference type="ChEBI" id="CHEBI:29105"/>
        <label>2</label>
    </ligand>
</feature>
<dbReference type="GO" id="GO:0006269">
    <property type="term" value="P:DNA replication, synthesis of primer"/>
    <property type="evidence" value="ECO:0007669"/>
    <property type="project" value="UniProtKB-KW"/>
</dbReference>
<dbReference type="PANTHER" id="PTHR30580:SF0">
    <property type="entry name" value="PRIMOSOMAL PROTEIN N"/>
    <property type="match status" value="1"/>
</dbReference>
<feature type="binding site" evidence="12">
    <location>
        <position position="398"/>
    </location>
    <ligand>
        <name>Zn(2+)</name>
        <dbReference type="ChEBI" id="CHEBI:29105"/>
        <label>1</label>
    </ligand>
</feature>
<comment type="catalytic activity">
    <reaction evidence="11 12">
        <text>ATP + H2O = ADP + phosphate + H(+)</text>
        <dbReference type="Rhea" id="RHEA:13065"/>
        <dbReference type="ChEBI" id="CHEBI:15377"/>
        <dbReference type="ChEBI" id="CHEBI:15378"/>
        <dbReference type="ChEBI" id="CHEBI:30616"/>
        <dbReference type="ChEBI" id="CHEBI:43474"/>
        <dbReference type="ChEBI" id="CHEBI:456216"/>
        <dbReference type="EC" id="5.6.2.4"/>
    </reaction>
</comment>
<keyword evidence="9 12" id="KW-0238">DNA-binding</keyword>
<dbReference type="NCBIfam" id="TIGR00595">
    <property type="entry name" value="priA"/>
    <property type="match status" value="1"/>
</dbReference>
<dbReference type="OrthoDB" id="9759544at2"/>
<comment type="function">
    <text evidence="12">Initiates the restart of stalled replication forks, which reloads the replicative helicase on sites other than the origin of replication. Recognizes and binds to abandoned replication forks and remodels them to uncover a helicase loading site. Promotes assembly of the primosome at these replication forks.</text>
</comment>
<dbReference type="InterPro" id="IPR041236">
    <property type="entry name" value="PriA_C"/>
</dbReference>
<feature type="domain" description="Helicase ATP-binding" evidence="13">
    <location>
        <begin position="132"/>
        <end position="302"/>
    </location>
</feature>
<evidence type="ECO:0000256" key="4">
    <source>
        <dbReference type="ARBA" id="ARBA00022741"/>
    </source>
</evidence>
<comment type="subunit">
    <text evidence="12">Component of the replication restart primosome.</text>
</comment>
<comment type="caution">
    <text evidence="12">Lacks conserved residue(s) required for the propagation of feature annotation.</text>
</comment>
<keyword evidence="6 12" id="KW-0347">Helicase</keyword>
<dbReference type="GO" id="GO:0005524">
    <property type="term" value="F:ATP binding"/>
    <property type="evidence" value="ECO:0007669"/>
    <property type="project" value="UniProtKB-UniRule"/>
</dbReference>
<dbReference type="GO" id="GO:0006270">
    <property type="term" value="P:DNA replication initiation"/>
    <property type="evidence" value="ECO:0007669"/>
    <property type="project" value="TreeGrafter"/>
</dbReference>
<dbReference type="GO" id="GO:0016887">
    <property type="term" value="F:ATP hydrolysis activity"/>
    <property type="evidence" value="ECO:0007669"/>
    <property type="project" value="RHEA"/>
</dbReference>
<dbReference type="GO" id="GO:0043138">
    <property type="term" value="F:3'-5' DNA helicase activity"/>
    <property type="evidence" value="ECO:0007669"/>
    <property type="project" value="UniProtKB-EC"/>
</dbReference>
<keyword evidence="5 12" id="KW-0378">Hydrolase</keyword>
<evidence type="ECO:0000256" key="2">
    <source>
        <dbReference type="ARBA" id="ARBA00022705"/>
    </source>
</evidence>
<dbReference type="GO" id="GO:0003677">
    <property type="term" value="F:DNA binding"/>
    <property type="evidence" value="ECO:0007669"/>
    <property type="project" value="UniProtKB-UniRule"/>
</dbReference>
<proteinExistence type="inferred from homology"/>
<dbReference type="PANTHER" id="PTHR30580">
    <property type="entry name" value="PRIMOSOMAL PROTEIN N"/>
    <property type="match status" value="1"/>
</dbReference>
<feature type="binding site" evidence="12">
    <location>
        <position position="388"/>
    </location>
    <ligand>
        <name>Zn(2+)</name>
        <dbReference type="ChEBI" id="CHEBI:29105"/>
        <label>2</label>
    </ligand>
</feature>
<dbReference type="Pfam" id="PF18319">
    <property type="entry name" value="Zn_ribbon_PriA"/>
    <property type="match status" value="1"/>
</dbReference>
<evidence type="ECO:0000259" key="13">
    <source>
        <dbReference type="PROSITE" id="PS51192"/>
    </source>
</evidence>
<comment type="cofactor">
    <cofactor evidence="12">
        <name>Zn(2+)</name>
        <dbReference type="ChEBI" id="CHEBI:29105"/>
    </cofactor>
    <text evidence="12">Binds 2 zinc ions per subunit.</text>
</comment>
<evidence type="ECO:0000256" key="8">
    <source>
        <dbReference type="ARBA" id="ARBA00022840"/>
    </source>
</evidence>
<keyword evidence="1 12" id="KW-0639">Primosome</keyword>
<evidence type="ECO:0000256" key="5">
    <source>
        <dbReference type="ARBA" id="ARBA00022801"/>
    </source>
</evidence>
<protein>
    <recommendedName>
        <fullName evidence="12">Replication restart protein PriA</fullName>
    </recommendedName>
    <alternativeName>
        <fullName evidence="12">ATP-dependent DNA helicase PriA</fullName>
        <ecNumber evidence="12">5.6.2.4</ecNumber>
    </alternativeName>
    <alternativeName>
        <fullName evidence="12">DNA 3'-5' helicase PriA</fullName>
    </alternativeName>
</protein>
<evidence type="ECO:0000256" key="7">
    <source>
        <dbReference type="ARBA" id="ARBA00022833"/>
    </source>
</evidence>
<evidence type="ECO:0000256" key="9">
    <source>
        <dbReference type="ARBA" id="ARBA00023125"/>
    </source>
</evidence>
<dbReference type="InterPro" id="IPR011545">
    <property type="entry name" value="DEAD/DEAH_box_helicase_dom"/>
</dbReference>
<dbReference type="PROSITE" id="PS51192">
    <property type="entry name" value="HELICASE_ATP_BIND_1"/>
    <property type="match status" value="1"/>
</dbReference>
<dbReference type="EC" id="5.6.2.4" evidence="12"/>
<evidence type="ECO:0000256" key="12">
    <source>
        <dbReference type="HAMAP-Rule" id="MF_00983"/>
    </source>
</evidence>
<keyword evidence="7 12" id="KW-0862">Zinc</keyword>
<dbReference type="EMBL" id="CP002959">
    <property type="protein sequence ID" value="AFM13613.1"/>
    <property type="molecule type" value="Genomic_DNA"/>
</dbReference>
<keyword evidence="10 12" id="KW-0413">Isomerase</keyword>
<evidence type="ECO:0000313" key="14">
    <source>
        <dbReference type="EMBL" id="AFM13613.1"/>
    </source>
</evidence>
<dbReference type="SUPFAM" id="SSF52540">
    <property type="entry name" value="P-loop containing nucleoside triphosphate hydrolases"/>
    <property type="match status" value="2"/>
</dbReference>
<keyword evidence="2 12" id="KW-0235">DNA replication</keyword>
<dbReference type="AlphaFoldDB" id="I4B8K6"/>
<dbReference type="GO" id="GO:0008270">
    <property type="term" value="F:zinc ion binding"/>
    <property type="evidence" value="ECO:0007669"/>
    <property type="project" value="UniProtKB-UniRule"/>
</dbReference>
<dbReference type="GO" id="GO:0006302">
    <property type="term" value="P:double-strand break repair"/>
    <property type="evidence" value="ECO:0007669"/>
    <property type="project" value="InterPro"/>
</dbReference>
<dbReference type="InterPro" id="IPR001650">
    <property type="entry name" value="Helicase_C-like"/>
</dbReference>
<evidence type="ECO:0000256" key="10">
    <source>
        <dbReference type="ARBA" id="ARBA00023235"/>
    </source>
</evidence>
<comment type="similarity">
    <text evidence="12">Belongs to the helicase family. PriA subfamily.</text>
</comment>
<organism evidence="14 15">
    <name type="scientific">Turneriella parva (strain ATCC BAA-1111 / DSM 21527 / NCTC 11395 / H)</name>
    <name type="common">Leptospira parva</name>
    <dbReference type="NCBI Taxonomy" id="869212"/>
    <lineage>
        <taxon>Bacteria</taxon>
        <taxon>Pseudomonadati</taxon>
        <taxon>Spirochaetota</taxon>
        <taxon>Spirochaetia</taxon>
        <taxon>Leptospirales</taxon>
        <taxon>Leptospiraceae</taxon>
        <taxon>Turneriella</taxon>
    </lineage>
</organism>
<accession>I4B8K6</accession>
<comment type="catalytic activity">
    <reaction evidence="12">
        <text>Couples ATP hydrolysis with the unwinding of duplex DNA by translocating in the 3'-5' direction.</text>
        <dbReference type="EC" id="5.6.2.4"/>
    </reaction>
</comment>
<sequence>MICRLFVGAETEHPQILFADIEPEIALLTGHRLESDQGVVVVLDRAADDHSVTPGHFHFKPKTAVQVLNSDALRLAGLVAEQYFVSAADALPLMLPPYLKRQPKLPERLTAALPEKPELSAAQAAIVEAIQNKSAGETGEHILWGVTGSGKTRIYEYLIEAALERGEQVLLLLPEIALSGQLMEIMTRRFPEHTVLYHSGLSDGERAKSHAAFISGRASIAIGTRSAVFLPAVNLGLIIIDEEHDASYKDMRQIRFDTRTVARLRQQLPERPLTPKLLLGSATPTLDTLMRARTGEALLHRLRHRATGQSLPNVFVPPYTVQSGLIGPFLHDKMHEHLSEKNQVLLLMNRRGHSTHVHCATCESFAECPRCSVALTYHKDNVLRCHQCGFQQDYSRACPVDGTPRQLTGRGIQRVEEILDGQFSSYSYARLDRDTARKRGFADDVMQTMRDGGIDILIGTQMIAKGFDIEGVTLVGVLAIDQMLTAADFRASENAWQLLSQVVGRSGRHKPGEVVIQTMAPEHPVIRAAQAHDADAFYQHEADIRRKTKYPPFASLARILMTADDENYLHRVAEKLAGDLAPANTAQLFASDAAATIELLGPALPSVNKIENVYRVQFLIKAPHEAALRTYATRILPVLHHYRRNFKTQLFLDLEPREIN</sequence>
<dbReference type="Pfam" id="PF00271">
    <property type="entry name" value="Helicase_C"/>
    <property type="match status" value="1"/>
</dbReference>
<dbReference type="HAMAP" id="MF_00983">
    <property type="entry name" value="PriA"/>
    <property type="match status" value="1"/>
</dbReference>
<dbReference type="InterPro" id="IPR005259">
    <property type="entry name" value="PriA"/>
</dbReference>
<dbReference type="Gene3D" id="3.40.50.300">
    <property type="entry name" value="P-loop containing nucleotide triphosphate hydrolases"/>
    <property type="match status" value="2"/>
</dbReference>
<feature type="binding site" evidence="12">
    <location>
        <position position="385"/>
    </location>
    <ligand>
        <name>Zn(2+)</name>
        <dbReference type="ChEBI" id="CHEBI:29105"/>
        <label>2</label>
    </ligand>
</feature>
<dbReference type="InterPro" id="IPR040498">
    <property type="entry name" value="PriA_CRR"/>
</dbReference>
<dbReference type="PATRIC" id="fig|869212.3.peg.2998"/>
<keyword evidence="8 12" id="KW-0067">ATP-binding</keyword>
<dbReference type="SMART" id="SM00490">
    <property type="entry name" value="HELICc"/>
    <property type="match status" value="1"/>
</dbReference>
<evidence type="ECO:0000313" key="15">
    <source>
        <dbReference type="Proteomes" id="UP000006048"/>
    </source>
</evidence>
<dbReference type="Pfam" id="PF18074">
    <property type="entry name" value="PriA_C"/>
    <property type="match status" value="1"/>
</dbReference>
<dbReference type="HOGENOM" id="CLU_013353_4_1_12"/>
<dbReference type="STRING" id="869212.Turpa_2974"/>
<dbReference type="FunFam" id="3.40.50.300:FF:000489">
    <property type="entry name" value="Primosome assembly protein PriA"/>
    <property type="match status" value="1"/>
</dbReference>
<dbReference type="InterPro" id="IPR014001">
    <property type="entry name" value="Helicase_ATP-bd"/>
</dbReference>
<dbReference type="RefSeq" id="WP_014804114.1">
    <property type="nucleotide sequence ID" value="NC_018020.1"/>
</dbReference>
<evidence type="ECO:0000256" key="6">
    <source>
        <dbReference type="ARBA" id="ARBA00022806"/>
    </source>
</evidence>
<feature type="binding site" evidence="12">
    <location>
        <position position="362"/>
    </location>
    <ligand>
        <name>Zn(2+)</name>
        <dbReference type="ChEBI" id="CHEBI:29105"/>
        <label>1</label>
    </ligand>
</feature>
<dbReference type="Pfam" id="PF00270">
    <property type="entry name" value="DEAD"/>
    <property type="match status" value="1"/>
</dbReference>
<dbReference type="GO" id="GO:0006310">
    <property type="term" value="P:DNA recombination"/>
    <property type="evidence" value="ECO:0007669"/>
    <property type="project" value="InterPro"/>
</dbReference>
<keyword evidence="4 12" id="KW-0547">Nucleotide-binding</keyword>